<dbReference type="EMBL" id="CAJVCH010526837">
    <property type="protein sequence ID" value="CAG7822588.1"/>
    <property type="molecule type" value="Genomic_DNA"/>
</dbReference>
<protein>
    <submittedName>
        <fullName evidence="1">Uncharacterized protein</fullName>
    </submittedName>
</protein>
<name>A0A8J2KZE4_9HEXA</name>
<accession>A0A8J2KZE4</accession>
<keyword evidence="2" id="KW-1185">Reference proteome</keyword>
<evidence type="ECO:0000313" key="2">
    <source>
        <dbReference type="Proteomes" id="UP000708208"/>
    </source>
</evidence>
<reference evidence="1" key="1">
    <citation type="submission" date="2021-06" db="EMBL/GenBank/DDBJ databases">
        <authorList>
            <person name="Hodson N. C."/>
            <person name="Mongue J. A."/>
            <person name="Jaron S. K."/>
        </authorList>
    </citation>
    <scope>NUCLEOTIDE SEQUENCE</scope>
</reference>
<dbReference type="AlphaFoldDB" id="A0A8J2KZE4"/>
<dbReference type="Proteomes" id="UP000708208">
    <property type="component" value="Unassembled WGS sequence"/>
</dbReference>
<organism evidence="1 2">
    <name type="scientific">Allacma fusca</name>
    <dbReference type="NCBI Taxonomy" id="39272"/>
    <lineage>
        <taxon>Eukaryota</taxon>
        <taxon>Metazoa</taxon>
        <taxon>Ecdysozoa</taxon>
        <taxon>Arthropoda</taxon>
        <taxon>Hexapoda</taxon>
        <taxon>Collembola</taxon>
        <taxon>Symphypleona</taxon>
        <taxon>Sminthuridae</taxon>
        <taxon>Allacma</taxon>
    </lineage>
</organism>
<proteinExistence type="predicted"/>
<comment type="caution">
    <text evidence="1">The sequence shown here is derived from an EMBL/GenBank/DDBJ whole genome shotgun (WGS) entry which is preliminary data.</text>
</comment>
<feature type="non-terminal residue" evidence="1">
    <location>
        <position position="1"/>
    </location>
</feature>
<evidence type="ECO:0000313" key="1">
    <source>
        <dbReference type="EMBL" id="CAG7822588.1"/>
    </source>
</evidence>
<sequence>MNSLMKDLNKTTLKEGIEGRKNHLNISG</sequence>
<gene>
    <name evidence="1" type="ORF">AFUS01_LOCUS32851</name>
</gene>